<dbReference type="Gene3D" id="3.10.450.50">
    <property type="match status" value="1"/>
</dbReference>
<dbReference type="InterPro" id="IPR027843">
    <property type="entry name" value="DUF4440"/>
</dbReference>
<dbReference type="Pfam" id="PF14534">
    <property type="entry name" value="DUF4440"/>
    <property type="match status" value="1"/>
</dbReference>
<dbReference type="SUPFAM" id="SSF54427">
    <property type="entry name" value="NTF2-like"/>
    <property type="match status" value="1"/>
</dbReference>
<keyword evidence="1" id="KW-0732">Signal</keyword>
<evidence type="ECO:0000259" key="2">
    <source>
        <dbReference type="Pfam" id="PF14534"/>
    </source>
</evidence>
<evidence type="ECO:0000313" key="4">
    <source>
        <dbReference type="Proteomes" id="UP001589774"/>
    </source>
</evidence>
<accession>A0ABV6HF20</accession>
<protein>
    <submittedName>
        <fullName evidence="3">YybH family protein</fullName>
    </submittedName>
</protein>
<gene>
    <name evidence="3" type="ORF">ACFFI0_04205</name>
</gene>
<comment type="caution">
    <text evidence="3">The sequence shown here is derived from an EMBL/GenBank/DDBJ whole genome shotgun (WGS) entry which is preliminary data.</text>
</comment>
<feature type="domain" description="DUF4440" evidence="2">
    <location>
        <begin position="27"/>
        <end position="135"/>
    </location>
</feature>
<dbReference type="Proteomes" id="UP001589774">
    <property type="component" value="Unassembled WGS sequence"/>
</dbReference>
<proteinExistence type="predicted"/>
<dbReference type="EMBL" id="JBHLWO010000001">
    <property type="protein sequence ID" value="MFC0317495.1"/>
    <property type="molecule type" value="Genomic_DNA"/>
</dbReference>
<feature type="signal peptide" evidence="1">
    <location>
        <begin position="1"/>
        <end position="19"/>
    </location>
</feature>
<organism evidence="3 4">
    <name type="scientific">Olivibacter oleidegradans</name>
    <dbReference type="NCBI Taxonomy" id="760123"/>
    <lineage>
        <taxon>Bacteria</taxon>
        <taxon>Pseudomonadati</taxon>
        <taxon>Bacteroidota</taxon>
        <taxon>Sphingobacteriia</taxon>
        <taxon>Sphingobacteriales</taxon>
        <taxon>Sphingobacteriaceae</taxon>
        <taxon>Olivibacter</taxon>
    </lineage>
</organism>
<reference evidence="3 4" key="1">
    <citation type="submission" date="2024-09" db="EMBL/GenBank/DDBJ databases">
        <authorList>
            <person name="Sun Q."/>
            <person name="Mori K."/>
        </authorList>
    </citation>
    <scope>NUCLEOTIDE SEQUENCE [LARGE SCALE GENOMIC DNA]</scope>
    <source>
        <strain evidence="3 4">CCM 7765</strain>
    </source>
</reference>
<name>A0ABV6HF20_9SPHI</name>
<dbReference type="RefSeq" id="WP_130854580.1">
    <property type="nucleotide sequence ID" value="NZ_JBHLWO010000001.1"/>
</dbReference>
<evidence type="ECO:0000313" key="3">
    <source>
        <dbReference type="EMBL" id="MFC0317495.1"/>
    </source>
</evidence>
<dbReference type="InterPro" id="IPR032710">
    <property type="entry name" value="NTF2-like_dom_sf"/>
</dbReference>
<feature type="chain" id="PRO_5045218920" evidence="1">
    <location>
        <begin position="20"/>
        <end position="141"/>
    </location>
</feature>
<evidence type="ECO:0000256" key="1">
    <source>
        <dbReference type="SAM" id="SignalP"/>
    </source>
</evidence>
<keyword evidence="4" id="KW-1185">Reference proteome</keyword>
<sequence length="141" mass="16173">MKKSLFFLVLISLSAGLFAQEKEVSAIKNVLQRQEQAWNVGDIPRFMEGYWKSDSLLFVSKAGPIYGWQGAFDRYKKTYPDRNAMGTLAFNLLRFDRLSPTSYFVLGKWHLKRLNDDLGGTFTLLFKKIGGKWLIVADHTS</sequence>